<name>A0A9P6WNZ7_9ASCO</name>
<dbReference type="InterPro" id="IPR011333">
    <property type="entry name" value="SKP1/BTB/POZ_sf"/>
</dbReference>
<dbReference type="EMBL" id="PUHW01000031">
    <property type="protein sequence ID" value="KAG0690446.1"/>
    <property type="molecule type" value="Genomic_DNA"/>
</dbReference>
<dbReference type="Pfam" id="PF00651">
    <property type="entry name" value="BTB"/>
    <property type="match status" value="1"/>
</dbReference>
<feature type="domain" description="BTB" evidence="1">
    <location>
        <begin position="148"/>
        <end position="215"/>
    </location>
</feature>
<dbReference type="Proteomes" id="UP000697127">
    <property type="component" value="Unassembled WGS sequence"/>
</dbReference>
<protein>
    <recommendedName>
        <fullName evidence="1">BTB domain-containing protein</fullName>
    </recommendedName>
</protein>
<dbReference type="InterPro" id="IPR000210">
    <property type="entry name" value="BTB/POZ_dom"/>
</dbReference>
<dbReference type="CDD" id="cd18186">
    <property type="entry name" value="BTB_POZ_ZBTB_KLHL-like"/>
    <property type="match status" value="1"/>
</dbReference>
<dbReference type="PANTHER" id="PTHR45632">
    <property type="entry name" value="LD33804P"/>
    <property type="match status" value="1"/>
</dbReference>
<sequence length="378" mass="44382">MTVGKRGYDVLNNNNNNYNNNNNNLKKKNSILAYKKFFYNQISKNQIIITDLLNYQFIVLDKNTFKMYQAPIQIENLYWLFVFTFNNNLSIIGGKELNDNNNEVAYLDCQVSIPLSKFGKINNSIDNNNLNNSLIEKFQLAYKFGKFVDFKIKSNDNKELKVHKLYLLLQWPYFENVIMSGMIESQTNEMFIDESFNNIKLLIDYLYTNDFPILKINELLSFSHLIELYNLINLKSLIINRIYSNKIKKNRLIDYWNLSNILNSDHLKKYIQSLIFKNWGYVVRLSSFQNLEKEKMLELFKNLGVESQIITYNNSTSSSSNFELKKSINLISNNLIVTPETEMHSIFDNSSPGVIDYWTPLEPHQSSNSSHDDSYMDD</sequence>
<dbReference type="Gene3D" id="3.30.710.10">
    <property type="entry name" value="Potassium Channel Kv1.1, Chain A"/>
    <property type="match status" value="1"/>
</dbReference>
<evidence type="ECO:0000313" key="3">
    <source>
        <dbReference type="Proteomes" id="UP000697127"/>
    </source>
</evidence>
<gene>
    <name evidence="2" type="ORF">C6P40_002821</name>
</gene>
<organism evidence="2 3">
    <name type="scientific">Pichia californica</name>
    <dbReference type="NCBI Taxonomy" id="460514"/>
    <lineage>
        <taxon>Eukaryota</taxon>
        <taxon>Fungi</taxon>
        <taxon>Dikarya</taxon>
        <taxon>Ascomycota</taxon>
        <taxon>Saccharomycotina</taxon>
        <taxon>Pichiomycetes</taxon>
        <taxon>Pichiales</taxon>
        <taxon>Pichiaceae</taxon>
        <taxon>Pichia</taxon>
    </lineage>
</organism>
<dbReference type="SMART" id="SM00225">
    <property type="entry name" value="BTB"/>
    <property type="match status" value="1"/>
</dbReference>
<reference evidence="2" key="1">
    <citation type="submission" date="2020-11" db="EMBL/GenBank/DDBJ databases">
        <title>Kefir isolates.</title>
        <authorList>
            <person name="Marcisauskas S."/>
            <person name="Kim Y."/>
            <person name="Blasche S."/>
        </authorList>
    </citation>
    <scope>NUCLEOTIDE SEQUENCE</scope>
    <source>
        <strain evidence="2">Olga-1</strain>
    </source>
</reference>
<dbReference type="CDD" id="cd14733">
    <property type="entry name" value="BACK"/>
    <property type="match status" value="1"/>
</dbReference>
<proteinExistence type="predicted"/>
<accession>A0A9P6WNZ7</accession>
<dbReference type="AlphaFoldDB" id="A0A9P6WNZ7"/>
<dbReference type="PROSITE" id="PS50097">
    <property type="entry name" value="BTB"/>
    <property type="match status" value="1"/>
</dbReference>
<keyword evidence="3" id="KW-1185">Reference proteome</keyword>
<comment type="caution">
    <text evidence="2">The sequence shown here is derived from an EMBL/GenBank/DDBJ whole genome shotgun (WGS) entry which is preliminary data.</text>
</comment>
<evidence type="ECO:0000313" key="2">
    <source>
        <dbReference type="EMBL" id="KAG0690446.1"/>
    </source>
</evidence>
<dbReference type="SUPFAM" id="SSF54695">
    <property type="entry name" value="POZ domain"/>
    <property type="match status" value="1"/>
</dbReference>
<evidence type="ECO:0000259" key="1">
    <source>
        <dbReference type="PROSITE" id="PS50097"/>
    </source>
</evidence>